<evidence type="ECO:0000256" key="2">
    <source>
        <dbReference type="ARBA" id="ARBA00022723"/>
    </source>
</evidence>
<evidence type="ECO:0000256" key="3">
    <source>
        <dbReference type="ARBA" id="ARBA00022833"/>
    </source>
</evidence>
<evidence type="ECO:0000256" key="4">
    <source>
        <dbReference type="ARBA" id="ARBA00023239"/>
    </source>
</evidence>
<keyword evidence="4" id="KW-0456">Lyase</keyword>
<dbReference type="PROSITE" id="PS51891">
    <property type="entry name" value="CENP_V_GFA"/>
    <property type="match status" value="1"/>
</dbReference>
<dbReference type="GO" id="GO:0016846">
    <property type="term" value="F:carbon-sulfur lyase activity"/>
    <property type="evidence" value="ECO:0007669"/>
    <property type="project" value="InterPro"/>
</dbReference>
<dbReference type="GO" id="GO:0046872">
    <property type="term" value="F:metal ion binding"/>
    <property type="evidence" value="ECO:0007669"/>
    <property type="project" value="UniProtKB-KW"/>
</dbReference>
<proteinExistence type="inferred from homology"/>
<gene>
    <name evidence="6" type="ORF">IZO911_LOCUS40658</name>
    <name evidence="7" type="ORF">KXQ929_LOCUS31750</name>
</gene>
<sequence length="138" mass="14864">MTSIGKCLCGQISVSIPKEALDGTGATAVCYCINCRRVTGSLGSLNVILPESAVQIIGVPKTYKDSDTDSGVTIERSFCGNCGSSIYGLSPNRPGMWVVRYGLFNEIPEPSMEIYCKDRPSWSKPADNAKQFDAMPTK</sequence>
<evidence type="ECO:0000313" key="6">
    <source>
        <dbReference type="EMBL" id="CAF1420769.1"/>
    </source>
</evidence>
<dbReference type="Gene3D" id="3.90.1590.10">
    <property type="entry name" value="glutathione-dependent formaldehyde- activating enzyme (gfa)"/>
    <property type="match status" value="1"/>
</dbReference>
<reference evidence="7" key="1">
    <citation type="submission" date="2021-02" db="EMBL/GenBank/DDBJ databases">
        <authorList>
            <person name="Nowell W R."/>
        </authorList>
    </citation>
    <scope>NUCLEOTIDE SEQUENCE</scope>
</reference>
<accession>A0A819S781</accession>
<name>A0A819S781_9BILA</name>
<dbReference type="PANTHER" id="PTHR33337">
    <property type="entry name" value="GFA DOMAIN-CONTAINING PROTEIN"/>
    <property type="match status" value="1"/>
</dbReference>
<dbReference type="PANTHER" id="PTHR33337:SF30">
    <property type="entry name" value="DUF636 DOMAIN PROTEIN (AFU_ORTHOLOGUE AFUA_1G03180)"/>
    <property type="match status" value="1"/>
</dbReference>
<evidence type="ECO:0000313" key="7">
    <source>
        <dbReference type="EMBL" id="CAF4054512.1"/>
    </source>
</evidence>
<feature type="domain" description="CENP-V/GFA" evidence="5">
    <location>
        <begin position="3"/>
        <end position="127"/>
    </location>
</feature>
<dbReference type="InterPro" id="IPR011057">
    <property type="entry name" value="Mss4-like_sf"/>
</dbReference>
<dbReference type="InterPro" id="IPR006913">
    <property type="entry name" value="CENP-V/GFA"/>
</dbReference>
<keyword evidence="3" id="KW-0862">Zinc</keyword>
<dbReference type="Pfam" id="PF04828">
    <property type="entry name" value="GFA"/>
    <property type="match status" value="1"/>
</dbReference>
<dbReference type="Proteomes" id="UP000663860">
    <property type="component" value="Unassembled WGS sequence"/>
</dbReference>
<evidence type="ECO:0000256" key="1">
    <source>
        <dbReference type="ARBA" id="ARBA00005495"/>
    </source>
</evidence>
<comment type="caution">
    <text evidence="7">The sequence shown here is derived from an EMBL/GenBank/DDBJ whole genome shotgun (WGS) entry which is preliminary data.</text>
</comment>
<dbReference type="EMBL" id="CAJNOE010001411">
    <property type="protein sequence ID" value="CAF1420769.1"/>
    <property type="molecule type" value="Genomic_DNA"/>
</dbReference>
<dbReference type="AlphaFoldDB" id="A0A819S781"/>
<evidence type="ECO:0000313" key="8">
    <source>
        <dbReference type="Proteomes" id="UP000663868"/>
    </source>
</evidence>
<protein>
    <recommendedName>
        <fullName evidence="5">CENP-V/GFA domain-containing protein</fullName>
    </recommendedName>
</protein>
<keyword evidence="2" id="KW-0479">Metal-binding</keyword>
<comment type="similarity">
    <text evidence="1">Belongs to the Gfa family.</text>
</comment>
<organism evidence="7 8">
    <name type="scientific">Adineta steineri</name>
    <dbReference type="NCBI Taxonomy" id="433720"/>
    <lineage>
        <taxon>Eukaryota</taxon>
        <taxon>Metazoa</taxon>
        <taxon>Spiralia</taxon>
        <taxon>Gnathifera</taxon>
        <taxon>Rotifera</taxon>
        <taxon>Eurotatoria</taxon>
        <taxon>Bdelloidea</taxon>
        <taxon>Adinetida</taxon>
        <taxon>Adinetidae</taxon>
        <taxon>Adineta</taxon>
    </lineage>
</organism>
<dbReference type="SUPFAM" id="SSF51316">
    <property type="entry name" value="Mss4-like"/>
    <property type="match status" value="1"/>
</dbReference>
<evidence type="ECO:0000259" key="5">
    <source>
        <dbReference type="PROSITE" id="PS51891"/>
    </source>
</evidence>
<dbReference type="EMBL" id="CAJOBB010003709">
    <property type="protein sequence ID" value="CAF4054512.1"/>
    <property type="molecule type" value="Genomic_DNA"/>
</dbReference>
<dbReference type="Proteomes" id="UP000663868">
    <property type="component" value="Unassembled WGS sequence"/>
</dbReference>